<keyword evidence="3" id="KW-1185">Reference proteome</keyword>
<organism evidence="2 3">
    <name type="scientific">Clostridium sulfidigenes</name>
    <dbReference type="NCBI Taxonomy" id="318464"/>
    <lineage>
        <taxon>Bacteria</taxon>
        <taxon>Bacillati</taxon>
        <taxon>Bacillota</taxon>
        <taxon>Clostridia</taxon>
        <taxon>Eubacteriales</taxon>
        <taxon>Clostridiaceae</taxon>
        <taxon>Clostridium</taxon>
    </lineage>
</organism>
<dbReference type="AlphaFoldDB" id="A0A084JET4"/>
<proteinExistence type="predicted"/>
<accession>A0A084JET4</accession>
<dbReference type="STRING" id="318464.IO99_05150"/>
<dbReference type="SUPFAM" id="SSF53335">
    <property type="entry name" value="S-adenosyl-L-methionine-dependent methyltransferases"/>
    <property type="match status" value="1"/>
</dbReference>
<dbReference type="PANTHER" id="PTHR43591">
    <property type="entry name" value="METHYLTRANSFERASE"/>
    <property type="match status" value="1"/>
</dbReference>
<evidence type="ECO:0000313" key="3">
    <source>
        <dbReference type="Proteomes" id="UP000028542"/>
    </source>
</evidence>
<reference evidence="2 3" key="1">
    <citation type="submission" date="2014-07" db="EMBL/GenBank/DDBJ databases">
        <title>Draft genome of Clostridium sulfidigenes 113A isolated from sediments associated with methane hydrate from Krishna Godavari basin.</title>
        <authorList>
            <person name="Honkalas V.S."/>
            <person name="Dabir A.P."/>
            <person name="Arora P."/>
            <person name="Dhakephalkar P.K."/>
        </authorList>
    </citation>
    <scope>NUCLEOTIDE SEQUENCE [LARGE SCALE GENOMIC DNA]</scope>
    <source>
        <strain evidence="2 3">113A</strain>
    </source>
</reference>
<comment type="caution">
    <text evidence="2">The sequence shown here is derived from an EMBL/GenBank/DDBJ whole genome shotgun (WGS) entry which is preliminary data.</text>
</comment>
<name>A0A084JET4_9CLOT</name>
<dbReference type="eggNOG" id="COG2226">
    <property type="taxonomic scope" value="Bacteria"/>
</dbReference>
<dbReference type="InterPro" id="IPR029063">
    <property type="entry name" value="SAM-dependent_MTases_sf"/>
</dbReference>
<evidence type="ECO:0000259" key="1">
    <source>
        <dbReference type="Pfam" id="PF13649"/>
    </source>
</evidence>
<dbReference type="RefSeq" id="WP_035130966.1">
    <property type="nucleotide sequence ID" value="NZ_JPMD01000011.1"/>
</dbReference>
<dbReference type="Proteomes" id="UP000028542">
    <property type="component" value="Unassembled WGS sequence"/>
</dbReference>
<dbReference type="InterPro" id="IPR041698">
    <property type="entry name" value="Methyltransf_25"/>
</dbReference>
<dbReference type="EMBL" id="JPMD01000011">
    <property type="protein sequence ID" value="KEZ87468.1"/>
    <property type="molecule type" value="Genomic_DNA"/>
</dbReference>
<dbReference type="Pfam" id="PF13649">
    <property type="entry name" value="Methyltransf_25"/>
    <property type="match status" value="1"/>
</dbReference>
<gene>
    <name evidence="2" type="ORF">IO99_05150</name>
</gene>
<sequence>MYNPNEIKSFYNNYGEREWQRLELTPYDRINYYLHMDFLKDYIGEGKKVLDAGCGAGRFSIELAKLKNRVTLFDISTEQLRIAEDKLKENNLMAYVDGIINGDLADLSMLEDNTFDTVICYGAPLNYLLGNVEKAVRELVRVTKPGGQVLVSVNSKWGVIRTQLGREDFDYVSFFGKPNYWYIPEVVETGNLPKHELVSHPERHFFEAEELEDLLSTCGLENITLGGSPCISSGFRKAVNDIEKDKIAWETLLEIELKSYCKRTLADNGEFLLARGVKME</sequence>
<dbReference type="CDD" id="cd02440">
    <property type="entry name" value="AdoMet_MTases"/>
    <property type="match status" value="1"/>
</dbReference>
<protein>
    <recommendedName>
        <fullName evidence="1">Methyltransferase domain-containing protein</fullName>
    </recommendedName>
</protein>
<dbReference type="Gene3D" id="3.40.50.150">
    <property type="entry name" value="Vaccinia Virus protein VP39"/>
    <property type="match status" value="1"/>
</dbReference>
<feature type="domain" description="Methyltransferase" evidence="1">
    <location>
        <begin position="49"/>
        <end position="147"/>
    </location>
</feature>
<evidence type="ECO:0000313" key="2">
    <source>
        <dbReference type="EMBL" id="KEZ87468.1"/>
    </source>
</evidence>